<dbReference type="CDD" id="cd04433">
    <property type="entry name" value="AFD_class_I"/>
    <property type="match status" value="1"/>
</dbReference>
<evidence type="ECO:0000313" key="2">
    <source>
        <dbReference type="EMBL" id="ANF98914.1"/>
    </source>
</evidence>
<accession>A0A172ZMN6</accession>
<dbReference type="PANTHER" id="PTHR43767:SF10">
    <property type="entry name" value="SURFACTIN SYNTHASE SUBUNIT 1"/>
    <property type="match status" value="1"/>
</dbReference>
<dbReference type="InterPro" id="IPR045851">
    <property type="entry name" value="AMP-bd_C_sf"/>
</dbReference>
<evidence type="ECO:0000313" key="3">
    <source>
        <dbReference type="Proteomes" id="UP000078148"/>
    </source>
</evidence>
<reference evidence="3" key="1">
    <citation type="submission" date="2015-10" db="EMBL/GenBank/DDBJ databases">
        <title>Genome of Paenibacillus bovis sp. nov.</title>
        <authorList>
            <person name="Wu Z."/>
            <person name="Gao C."/>
            <person name="Liu Z."/>
            <person name="Zheng H."/>
        </authorList>
    </citation>
    <scope>NUCLEOTIDE SEQUENCE [LARGE SCALE GENOMIC DNA]</scope>
    <source>
        <strain evidence="3">BD3526</strain>
    </source>
</reference>
<protein>
    <submittedName>
        <fullName evidence="2">Peptide synthetase</fullName>
    </submittedName>
</protein>
<keyword evidence="3" id="KW-1185">Reference proteome</keyword>
<name>A0A172ZMN6_9BACL</name>
<dbReference type="InterPro" id="IPR042099">
    <property type="entry name" value="ANL_N_sf"/>
</dbReference>
<dbReference type="InterPro" id="IPR050237">
    <property type="entry name" value="ATP-dep_AMP-bd_enzyme"/>
</dbReference>
<dbReference type="Gene3D" id="3.40.50.12780">
    <property type="entry name" value="N-terminal domain of ligase-like"/>
    <property type="match status" value="1"/>
</dbReference>
<proteinExistence type="predicted"/>
<dbReference type="OrthoDB" id="9762242at2"/>
<dbReference type="PANTHER" id="PTHR43767">
    <property type="entry name" value="LONG-CHAIN-FATTY-ACID--COA LIGASE"/>
    <property type="match status" value="1"/>
</dbReference>
<dbReference type="STRING" id="1616788.AR543_19505"/>
<dbReference type="Gene3D" id="3.30.300.30">
    <property type="match status" value="1"/>
</dbReference>
<dbReference type="SUPFAM" id="SSF56801">
    <property type="entry name" value="Acetyl-CoA synthetase-like"/>
    <property type="match status" value="1"/>
</dbReference>
<dbReference type="PROSITE" id="PS00455">
    <property type="entry name" value="AMP_BINDING"/>
    <property type="match status" value="1"/>
</dbReference>
<sequence>MKCQIISVDGRSSREQLEQDATGISRLLSLRGLSSDSRVILKSANSYLFIAALFGLCHHAVSLVVVDPQIGLDELLHIHGETEADLLITDIDPQLPGLETILLSELADSLSVTRRMEIQSPQETLSLDAWCARRDALILYSSGTTGKPKGIVKSGQLFMDNIVHSIRAMGYQSSDCMLPVVPYSHFYGISLIFSWWLTACSLIVCNPQNLRSVITNITRERATIVDANPSAYYTMLRMLARKPRQLEALQNAPVRMWCVGGSPLTRDLEEKFDALFHKPLLNGYGLSELGNVTLGTVGNPHGCGAPLPGIEVRVLDNQGNPLPDQEIGEVWIQTPGCMEGYLDRPDLTAAAIINGWFRTGDMGFTDNGNLHVVGRTGKTVNRMGYLVSPAYIESRISLLGCRSCVIALEDELKGSLLITFVEDEAVLTLAELRREMNQILPTYMYPDLLIPLPGFPLNRNGKVDRLELEQLAITKTTERSVRKSAETLV</sequence>
<organism evidence="2 3">
    <name type="scientific">Paenibacillus bovis</name>
    <dbReference type="NCBI Taxonomy" id="1616788"/>
    <lineage>
        <taxon>Bacteria</taxon>
        <taxon>Bacillati</taxon>
        <taxon>Bacillota</taxon>
        <taxon>Bacilli</taxon>
        <taxon>Bacillales</taxon>
        <taxon>Paenibacillaceae</taxon>
        <taxon>Paenibacillus</taxon>
    </lineage>
</organism>
<dbReference type="Proteomes" id="UP000078148">
    <property type="component" value="Chromosome"/>
</dbReference>
<reference evidence="2 3" key="2">
    <citation type="journal article" date="2016" name="Int. J. Syst. Evol. Microbiol.">
        <title>Paenibacillus bovis sp. nov., isolated from raw yak (Bos grunniens) milk.</title>
        <authorList>
            <person name="Gao C."/>
            <person name="Han J."/>
            <person name="Liu Z."/>
            <person name="Xu X."/>
            <person name="Hang F."/>
            <person name="Wu Z."/>
        </authorList>
    </citation>
    <scope>NUCLEOTIDE SEQUENCE [LARGE SCALE GENOMIC DNA]</scope>
    <source>
        <strain evidence="2 3">BD3526</strain>
    </source>
</reference>
<dbReference type="EMBL" id="CP013023">
    <property type="protein sequence ID" value="ANF98914.1"/>
    <property type="molecule type" value="Genomic_DNA"/>
</dbReference>
<dbReference type="Pfam" id="PF00501">
    <property type="entry name" value="AMP-binding"/>
    <property type="match status" value="1"/>
</dbReference>
<dbReference type="AlphaFoldDB" id="A0A172ZMN6"/>
<dbReference type="InterPro" id="IPR020845">
    <property type="entry name" value="AMP-binding_CS"/>
</dbReference>
<dbReference type="InterPro" id="IPR000873">
    <property type="entry name" value="AMP-dep_synth/lig_dom"/>
</dbReference>
<dbReference type="KEGG" id="pbv:AR543_19505"/>
<feature type="domain" description="AMP-dependent synthetase/ligase" evidence="1">
    <location>
        <begin position="11"/>
        <end position="342"/>
    </location>
</feature>
<gene>
    <name evidence="2" type="ORF">AR543_19505</name>
</gene>
<evidence type="ECO:0000259" key="1">
    <source>
        <dbReference type="Pfam" id="PF00501"/>
    </source>
</evidence>